<dbReference type="AlphaFoldDB" id="G5QXR0"/>
<evidence type="ECO:0000313" key="2">
    <source>
        <dbReference type="Proteomes" id="UP000005065"/>
    </source>
</evidence>
<feature type="non-terminal residue" evidence="1">
    <location>
        <position position="36"/>
    </location>
</feature>
<name>G5QXR0_SALSE</name>
<comment type="caution">
    <text evidence="1">The sequence shown here is derived from an EMBL/GenBank/DDBJ whole genome shotgun (WGS) entry which is preliminary data.</text>
</comment>
<evidence type="ECO:0000313" key="1">
    <source>
        <dbReference type="EMBL" id="EHC91165.1"/>
    </source>
</evidence>
<dbReference type="EMBL" id="AFCU01000542">
    <property type="protein sequence ID" value="EHC91165.1"/>
    <property type="molecule type" value="Genomic_DNA"/>
</dbReference>
<gene>
    <name evidence="1" type="ORF">LTSESEN_1591</name>
</gene>
<protein>
    <submittedName>
        <fullName evidence="1">Uncharacterized protein</fullName>
    </submittedName>
</protein>
<reference evidence="1 2" key="1">
    <citation type="journal article" date="2011" name="BMC Genomics">
        <title>Genome sequencing reveals diversification of virulence factor content and possible host adaptation in distinct subpopulations of Salmonella enterica.</title>
        <authorList>
            <person name="den Bakker H.C."/>
            <person name="Moreno Switt A.I."/>
            <person name="Govoni G."/>
            <person name="Cummings C.A."/>
            <person name="Ranieri M.L."/>
            <person name="Degoricija L."/>
            <person name="Hoelzer K."/>
            <person name="Rodriguez-Rivera L.D."/>
            <person name="Brown S."/>
            <person name="Bolchacova E."/>
            <person name="Furtado M.R."/>
            <person name="Wiedmann M."/>
        </authorList>
    </citation>
    <scope>NUCLEOTIDE SEQUENCE [LARGE SCALE GENOMIC DNA]</scope>
    <source>
        <strain evidence="1 2">A4-543</strain>
    </source>
</reference>
<accession>G5QXR0</accession>
<proteinExistence type="predicted"/>
<sequence length="36" mass="3991">MHSLEGFGFPSGEMCRYSRPSIQDSFLARVMVPGLS</sequence>
<dbReference type="Proteomes" id="UP000005065">
    <property type="component" value="Unassembled WGS sequence"/>
</dbReference>
<organism evidence="1 2">
    <name type="scientific">Salmonella enterica subsp. enterica serovar Senftenberg str. A4-543</name>
    <dbReference type="NCBI Taxonomy" id="913082"/>
    <lineage>
        <taxon>Bacteria</taxon>
        <taxon>Pseudomonadati</taxon>
        <taxon>Pseudomonadota</taxon>
        <taxon>Gammaproteobacteria</taxon>
        <taxon>Enterobacterales</taxon>
        <taxon>Enterobacteriaceae</taxon>
        <taxon>Salmonella</taxon>
    </lineage>
</organism>